<dbReference type="CDD" id="cd03457">
    <property type="entry name" value="intradiol_dioxygenase_like"/>
    <property type="match status" value="1"/>
</dbReference>
<dbReference type="PROSITE" id="PS51318">
    <property type="entry name" value="TAT"/>
    <property type="match status" value="1"/>
</dbReference>
<dbReference type="GO" id="GO:0051213">
    <property type="term" value="F:dioxygenase activity"/>
    <property type="evidence" value="ECO:0007669"/>
    <property type="project" value="UniProtKB-KW"/>
</dbReference>
<dbReference type="InterPro" id="IPR006311">
    <property type="entry name" value="TAT_signal"/>
</dbReference>
<dbReference type="SUPFAM" id="SSF49482">
    <property type="entry name" value="Aromatic compound dioxygenase"/>
    <property type="match status" value="1"/>
</dbReference>
<dbReference type="Proteomes" id="UP001603978">
    <property type="component" value="Unassembled WGS sequence"/>
</dbReference>
<sequence>MRHDHEGQRVSRRRLITSIGISSLGLGGVLAARSPDATAVTDSGDLFSDARTCTLTPAATKGPFYFDADKIRSDIRENKPGVRLRLAIKVQDSDTCQPLPGVVVDIWNCDASGLYSGGERGAMIEQAEANTINHDRPWPDLKPTDGKRYLRGAQVTDGDGVVEFTTVWPGWYPGRTVHIHVMVHIGNARVLTTQLMFEEALNCQVLSQPPYSHHRGRDTYNTNDLYYKDDLRLTVVEDGDGYWGAIILSVDPDKDGG</sequence>
<dbReference type="EMBL" id="JBICRM010000002">
    <property type="protein sequence ID" value="MFG1702590.1"/>
    <property type="molecule type" value="Genomic_DNA"/>
</dbReference>
<evidence type="ECO:0000313" key="1">
    <source>
        <dbReference type="EMBL" id="MFG1702590.1"/>
    </source>
</evidence>
<dbReference type="RefSeq" id="WP_393162457.1">
    <property type="nucleotide sequence ID" value="NZ_JBICRM010000002.1"/>
</dbReference>
<dbReference type="InterPro" id="IPR015889">
    <property type="entry name" value="Intradiol_dOase_core"/>
</dbReference>
<accession>A0ABW7A5J9</accession>
<comment type="caution">
    <text evidence="1">The sequence shown here is derived from an EMBL/GenBank/DDBJ whole genome shotgun (WGS) entry which is preliminary data.</text>
</comment>
<proteinExistence type="predicted"/>
<organism evidence="1 2">
    <name type="scientific">Nonomuraea marmarensis</name>
    <dbReference type="NCBI Taxonomy" id="3351344"/>
    <lineage>
        <taxon>Bacteria</taxon>
        <taxon>Bacillati</taxon>
        <taxon>Actinomycetota</taxon>
        <taxon>Actinomycetes</taxon>
        <taxon>Streptosporangiales</taxon>
        <taxon>Streptosporangiaceae</taxon>
        <taxon>Nonomuraea</taxon>
    </lineage>
</organism>
<protein>
    <submittedName>
        <fullName evidence="1">Intradiol ring-cleavage dioxygenase</fullName>
    </submittedName>
</protein>
<reference evidence="1 2" key="1">
    <citation type="submission" date="2024-10" db="EMBL/GenBank/DDBJ databases">
        <authorList>
            <person name="Topkara A.R."/>
            <person name="Saygin H."/>
        </authorList>
    </citation>
    <scope>NUCLEOTIDE SEQUENCE [LARGE SCALE GENOMIC DNA]</scope>
    <source>
        <strain evidence="1 2">M3C6</strain>
    </source>
</reference>
<dbReference type="PANTHER" id="PTHR34315">
    <property type="match status" value="1"/>
</dbReference>
<dbReference type="PANTHER" id="PTHR34315:SF1">
    <property type="entry name" value="INTRADIOL RING-CLEAVAGE DIOXYGENASES DOMAIN-CONTAINING PROTEIN-RELATED"/>
    <property type="match status" value="1"/>
</dbReference>
<dbReference type="Gene3D" id="2.60.130.10">
    <property type="entry name" value="Aromatic compound dioxygenase"/>
    <property type="match status" value="1"/>
</dbReference>
<keyword evidence="2" id="KW-1185">Reference proteome</keyword>
<name>A0ABW7A5J9_9ACTN</name>
<gene>
    <name evidence="1" type="ORF">ACFLIM_05300</name>
</gene>
<evidence type="ECO:0000313" key="2">
    <source>
        <dbReference type="Proteomes" id="UP001603978"/>
    </source>
</evidence>
<keyword evidence="1" id="KW-0560">Oxidoreductase</keyword>
<keyword evidence="1" id="KW-0223">Dioxygenase</keyword>